<dbReference type="AlphaFoldDB" id="A0A8K0XTG8"/>
<gene>
    <name evidence="2" type="ORF">BXZ70DRAFT_917193</name>
</gene>
<organism evidence="2 3">
    <name type="scientific">Cristinia sonorae</name>
    <dbReference type="NCBI Taxonomy" id="1940300"/>
    <lineage>
        <taxon>Eukaryota</taxon>
        <taxon>Fungi</taxon>
        <taxon>Dikarya</taxon>
        <taxon>Basidiomycota</taxon>
        <taxon>Agaricomycotina</taxon>
        <taxon>Agaricomycetes</taxon>
        <taxon>Agaricomycetidae</taxon>
        <taxon>Agaricales</taxon>
        <taxon>Pleurotineae</taxon>
        <taxon>Stephanosporaceae</taxon>
        <taxon>Cristinia</taxon>
    </lineage>
</organism>
<dbReference type="Proteomes" id="UP000813824">
    <property type="component" value="Unassembled WGS sequence"/>
</dbReference>
<keyword evidence="3" id="KW-1185">Reference proteome</keyword>
<feature type="region of interest" description="Disordered" evidence="1">
    <location>
        <begin position="86"/>
        <end position="141"/>
    </location>
</feature>
<dbReference type="EMBL" id="JAEVFJ010000003">
    <property type="protein sequence ID" value="KAH8105877.1"/>
    <property type="molecule type" value="Genomic_DNA"/>
</dbReference>
<dbReference type="CDD" id="cd09487">
    <property type="entry name" value="SAM_superfamily"/>
    <property type="match status" value="1"/>
</dbReference>
<name>A0A8K0XTG8_9AGAR</name>
<feature type="compositionally biased region" description="Polar residues" evidence="1">
    <location>
        <begin position="108"/>
        <end position="120"/>
    </location>
</feature>
<accession>A0A8K0XTG8</accession>
<reference evidence="2" key="1">
    <citation type="journal article" date="2021" name="New Phytol.">
        <title>Evolutionary innovations through gain and loss of genes in the ectomycorrhizal Boletales.</title>
        <authorList>
            <person name="Wu G."/>
            <person name="Miyauchi S."/>
            <person name="Morin E."/>
            <person name="Kuo A."/>
            <person name="Drula E."/>
            <person name="Varga T."/>
            <person name="Kohler A."/>
            <person name="Feng B."/>
            <person name="Cao Y."/>
            <person name="Lipzen A."/>
            <person name="Daum C."/>
            <person name="Hundley H."/>
            <person name="Pangilinan J."/>
            <person name="Johnson J."/>
            <person name="Barry K."/>
            <person name="LaButti K."/>
            <person name="Ng V."/>
            <person name="Ahrendt S."/>
            <person name="Min B."/>
            <person name="Choi I.G."/>
            <person name="Park H."/>
            <person name="Plett J.M."/>
            <person name="Magnuson J."/>
            <person name="Spatafora J.W."/>
            <person name="Nagy L.G."/>
            <person name="Henrissat B."/>
            <person name="Grigoriev I.V."/>
            <person name="Yang Z.L."/>
            <person name="Xu J."/>
            <person name="Martin F.M."/>
        </authorList>
    </citation>
    <scope>NUCLEOTIDE SEQUENCE</scope>
    <source>
        <strain evidence="2">KKN 215</strain>
    </source>
</reference>
<evidence type="ECO:0000313" key="3">
    <source>
        <dbReference type="Proteomes" id="UP000813824"/>
    </source>
</evidence>
<evidence type="ECO:0000313" key="2">
    <source>
        <dbReference type="EMBL" id="KAH8105877.1"/>
    </source>
</evidence>
<dbReference type="OrthoDB" id="514070at2759"/>
<proteinExistence type="predicted"/>
<evidence type="ECO:0000256" key="1">
    <source>
        <dbReference type="SAM" id="MobiDB-lite"/>
    </source>
</evidence>
<protein>
    <submittedName>
        <fullName evidence="2">Uncharacterized protein</fullName>
    </submittedName>
</protein>
<comment type="caution">
    <text evidence="2">The sequence shown here is derived from an EMBL/GenBank/DDBJ whole genome shotgun (WGS) entry which is preliminary data.</text>
</comment>
<sequence length="399" mass="43315">MSDSLLLETKLSLPAFLQVLTSSNVTPSKAISVAGKIYKTYNTRAALAQLTDSKLKSAGVTDKDERKLVLAAIKKAGYTERTSCVAGTSTTTGTTSRTVSQVKRKRGSNNSGTTLSQPGETSPKKKLRRGDTLNGLLPDHPIDEGESYGSLDFNEILDETVLMSKSTVINRAPIMTAWSFVVAERLGFQREEALSIATVYTEMNAISKGVSLGIYDKGKEKGVEASKGGSQPYVDLMGRSPLYQTATEHWRALSGGTPVSPSAAYSYITRTLRQTAPQIVGALRLLGTSYSPTELNEKGYSMYLEFRPNVDGWGKKGEVKCSTILALRGENKREGEEDHIANNVVKVEAEDVKVDEDKIAVRSAPMKTRGMTLEEYEAALDAEDDFDDLDLNLADSAEV</sequence>
<feature type="compositionally biased region" description="Low complexity" evidence="1">
    <location>
        <begin position="86"/>
        <end position="100"/>
    </location>
</feature>